<organism evidence="2 3">
    <name type="scientific">Sphingomonas sanxanigenens</name>
    <dbReference type="NCBI Taxonomy" id="397260"/>
    <lineage>
        <taxon>Bacteria</taxon>
        <taxon>Pseudomonadati</taxon>
        <taxon>Pseudomonadota</taxon>
        <taxon>Alphaproteobacteria</taxon>
        <taxon>Sphingomonadales</taxon>
        <taxon>Sphingomonadaceae</taxon>
        <taxon>Sphingomonas</taxon>
    </lineage>
</organism>
<dbReference type="AlphaFoldDB" id="A0A2W5A0N6"/>
<name>A0A2W5A0N6_9SPHN</name>
<dbReference type="InterPro" id="IPR009935">
    <property type="entry name" value="DUF1467"/>
</dbReference>
<keyword evidence="1" id="KW-0812">Transmembrane</keyword>
<feature type="transmembrane region" description="Helical" evidence="1">
    <location>
        <begin position="6"/>
        <end position="26"/>
    </location>
</feature>
<gene>
    <name evidence="2" type="ORF">DI623_13325</name>
</gene>
<dbReference type="EMBL" id="QFNN01000101">
    <property type="protein sequence ID" value="PZO88123.1"/>
    <property type="molecule type" value="Genomic_DNA"/>
</dbReference>
<keyword evidence="1" id="KW-1133">Transmembrane helix</keyword>
<evidence type="ECO:0000256" key="1">
    <source>
        <dbReference type="SAM" id="Phobius"/>
    </source>
</evidence>
<comment type="caution">
    <text evidence="2">The sequence shown here is derived from an EMBL/GenBank/DDBJ whole genome shotgun (WGS) entry which is preliminary data.</text>
</comment>
<feature type="transmembrane region" description="Helical" evidence="1">
    <location>
        <begin position="53"/>
        <end position="77"/>
    </location>
</feature>
<dbReference type="Proteomes" id="UP000249066">
    <property type="component" value="Unassembled WGS sequence"/>
</dbReference>
<evidence type="ECO:0000313" key="2">
    <source>
        <dbReference type="EMBL" id="PZO88123.1"/>
    </source>
</evidence>
<proteinExistence type="predicted"/>
<evidence type="ECO:0000313" key="3">
    <source>
        <dbReference type="Proteomes" id="UP000249066"/>
    </source>
</evidence>
<protein>
    <submittedName>
        <fullName evidence="2">DUF1467 domain-containing protein</fullName>
    </submittedName>
</protein>
<reference evidence="2 3" key="1">
    <citation type="submission" date="2017-08" db="EMBL/GenBank/DDBJ databases">
        <title>Infants hospitalized years apart are colonized by the same room-sourced microbial strains.</title>
        <authorList>
            <person name="Brooks B."/>
            <person name="Olm M.R."/>
            <person name="Firek B.A."/>
            <person name="Baker R."/>
            <person name="Thomas B.C."/>
            <person name="Morowitz M.J."/>
            <person name="Banfield J.F."/>
        </authorList>
    </citation>
    <scope>NUCLEOTIDE SEQUENCE [LARGE SCALE GENOMIC DNA]</scope>
    <source>
        <strain evidence="2">S2_018_000_R2_101</strain>
    </source>
</reference>
<accession>A0A2W5A0N6</accession>
<dbReference type="Pfam" id="PF07330">
    <property type="entry name" value="DUF1467"/>
    <property type="match status" value="1"/>
</dbReference>
<sequence>MNAYSVFAIYALFWTLAAFVVMPFGVRTHEEAGAERVPGQADSAPHDFKWGRMLAATTILAAIAFGLFYANYVYGWIGVEDINPFRWKG</sequence>
<keyword evidence="1" id="KW-0472">Membrane</keyword>